<dbReference type="Pfam" id="PF00144">
    <property type="entry name" value="Beta-lactamase"/>
    <property type="match status" value="1"/>
</dbReference>
<dbReference type="PANTHER" id="PTHR46825:SF12">
    <property type="entry name" value="PENICILLIN-BINDING PROTEIN 4"/>
    <property type="match status" value="1"/>
</dbReference>
<gene>
    <name evidence="3" type="ORF">H8K36_10890</name>
</gene>
<proteinExistence type="predicted"/>
<dbReference type="AlphaFoldDB" id="A0A923KPJ7"/>
<dbReference type="Proteomes" id="UP000627446">
    <property type="component" value="Unassembled WGS sequence"/>
</dbReference>
<evidence type="ECO:0000313" key="4">
    <source>
        <dbReference type="Proteomes" id="UP000627446"/>
    </source>
</evidence>
<dbReference type="EMBL" id="JACOFZ010000003">
    <property type="protein sequence ID" value="MBC3881883.1"/>
    <property type="molecule type" value="Genomic_DNA"/>
</dbReference>
<evidence type="ECO:0000256" key="1">
    <source>
        <dbReference type="SAM" id="SignalP"/>
    </source>
</evidence>
<reference evidence="3" key="1">
    <citation type="submission" date="2020-08" db="EMBL/GenBank/DDBJ databases">
        <title>Novel species isolated from subtropical streams in China.</title>
        <authorList>
            <person name="Lu H."/>
        </authorList>
    </citation>
    <scope>NUCLEOTIDE SEQUENCE</scope>
    <source>
        <strain evidence="3">LX22W</strain>
    </source>
</reference>
<dbReference type="PANTHER" id="PTHR46825">
    <property type="entry name" value="D-ALANYL-D-ALANINE-CARBOXYPEPTIDASE/ENDOPEPTIDASE AMPH"/>
    <property type="match status" value="1"/>
</dbReference>
<feature type="chain" id="PRO_5038107227" evidence="1">
    <location>
        <begin position="28"/>
        <end position="491"/>
    </location>
</feature>
<accession>A0A923KPJ7</accession>
<evidence type="ECO:0000313" key="3">
    <source>
        <dbReference type="EMBL" id="MBC3881883.1"/>
    </source>
</evidence>
<dbReference type="RefSeq" id="WP_186916458.1">
    <property type="nucleotide sequence ID" value="NZ_JACOFZ010000003.1"/>
</dbReference>
<organism evidence="3 4">
    <name type="scientific">Undibacterium nitidum</name>
    <dbReference type="NCBI Taxonomy" id="2762298"/>
    <lineage>
        <taxon>Bacteria</taxon>
        <taxon>Pseudomonadati</taxon>
        <taxon>Pseudomonadota</taxon>
        <taxon>Betaproteobacteria</taxon>
        <taxon>Burkholderiales</taxon>
        <taxon>Oxalobacteraceae</taxon>
        <taxon>Undibacterium</taxon>
    </lineage>
</organism>
<dbReference type="SUPFAM" id="SSF56601">
    <property type="entry name" value="beta-lactamase/transpeptidase-like"/>
    <property type="match status" value="1"/>
</dbReference>
<keyword evidence="1" id="KW-0732">Signal</keyword>
<sequence length="491" mass="52776">MPVSRFLVISRPAAILLMMAATAHVCAQSIDEQIKRVTTTLTPSIVIKGTPEKTHTLADSMTKYKVPGVSIAVINDGKLAWAHGFGVKAADSKDPVTATTLFQAASISKPVAATAMLRLVEQGKFALDTPINTYLKTWQLPDNEFTKTEAVTLRRIISHSAGLNGHGFPGYASGVKVPTVQQILDGKAPANTQAVRVEMTPGTKWKYSGGGTTIMQLAMTETTGEAFPALVQRLVLGPIGMKNSAYEQPLSNAKQKLAATGHDDEGKPIPGRWHTYPELAAAGLWTTPTDLSKWAIEITEARAGKSTKTLSQKMATEMLTEQKAPSGLGPMLGGAGEAMSFEHGGSNEGYRCFIVYFPVLGRGAVVMTNGEGGGMVYRQVLSALAKEYHWPSFKTREIEPIEPSASILEQLIGECPIPPASPTDKPPSVLLTQENGKMMVEIGKFMPKTEIVLLANDDLIVLENGFELKLIRGNEGRVSHLMLGATKIIKK</sequence>
<comment type="caution">
    <text evidence="3">The sequence shown here is derived from an EMBL/GenBank/DDBJ whole genome shotgun (WGS) entry which is preliminary data.</text>
</comment>
<keyword evidence="4" id="KW-1185">Reference proteome</keyword>
<feature type="domain" description="Beta-lactamase-related" evidence="2">
    <location>
        <begin position="57"/>
        <end position="374"/>
    </location>
</feature>
<name>A0A923KPJ7_9BURK</name>
<dbReference type="InterPro" id="IPR050491">
    <property type="entry name" value="AmpC-like"/>
</dbReference>
<dbReference type="InterPro" id="IPR012338">
    <property type="entry name" value="Beta-lactam/transpept-like"/>
</dbReference>
<evidence type="ECO:0000259" key="2">
    <source>
        <dbReference type="Pfam" id="PF00144"/>
    </source>
</evidence>
<dbReference type="InterPro" id="IPR001466">
    <property type="entry name" value="Beta-lactam-related"/>
</dbReference>
<feature type="signal peptide" evidence="1">
    <location>
        <begin position="1"/>
        <end position="27"/>
    </location>
</feature>
<protein>
    <submittedName>
        <fullName evidence="3">Beta-lactamase family protein</fullName>
    </submittedName>
</protein>
<dbReference type="Gene3D" id="3.40.710.10">
    <property type="entry name" value="DD-peptidase/beta-lactamase superfamily"/>
    <property type="match status" value="1"/>
</dbReference>